<keyword evidence="1" id="KW-0732">Signal</keyword>
<comment type="caution">
    <text evidence="3">The sequence shown here is derived from an EMBL/GenBank/DDBJ whole genome shotgun (WGS) entry which is preliminary data.</text>
</comment>
<dbReference type="OrthoDB" id="10153083at2759"/>
<dbReference type="GO" id="GO:0008061">
    <property type="term" value="F:chitin binding"/>
    <property type="evidence" value="ECO:0007669"/>
    <property type="project" value="InterPro"/>
</dbReference>
<feature type="signal peptide" evidence="1">
    <location>
        <begin position="1"/>
        <end position="18"/>
    </location>
</feature>
<evidence type="ECO:0000256" key="1">
    <source>
        <dbReference type="SAM" id="SignalP"/>
    </source>
</evidence>
<dbReference type="EMBL" id="REGN01008723">
    <property type="protein sequence ID" value="RNA02880.1"/>
    <property type="molecule type" value="Genomic_DNA"/>
</dbReference>
<dbReference type="GO" id="GO:0005576">
    <property type="term" value="C:extracellular region"/>
    <property type="evidence" value="ECO:0007669"/>
    <property type="project" value="InterPro"/>
</dbReference>
<dbReference type="Proteomes" id="UP000276133">
    <property type="component" value="Unassembled WGS sequence"/>
</dbReference>
<protein>
    <submittedName>
        <fullName evidence="3">Chitinase 3</fullName>
    </submittedName>
</protein>
<evidence type="ECO:0000313" key="3">
    <source>
        <dbReference type="EMBL" id="RNA02880.1"/>
    </source>
</evidence>
<keyword evidence="4" id="KW-1185">Reference proteome</keyword>
<evidence type="ECO:0000259" key="2">
    <source>
        <dbReference type="Pfam" id="PF01607"/>
    </source>
</evidence>
<name>A0A3M7PUY7_BRAPC</name>
<proteinExistence type="predicted"/>
<dbReference type="AlphaFoldDB" id="A0A3M7PUY7"/>
<dbReference type="SUPFAM" id="SSF57625">
    <property type="entry name" value="Invertebrate chitin-binding proteins"/>
    <property type="match status" value="1"/>
</dbReference>
<accession>A0A3M7PUY7</accession>
<organism evidence="3 4">
    <name type="scientific">Brachionus plicatilis</name>
    <name type="common">Marine rotifer</name>
    <name type="synonym">Brachionus muelleri</name>
    <dbReference type="NCBI Taxonomy" id="10195"/>
    <lineage>
        <taxon>Eukaryota</taxon>
        <taxon>Metazoa</taxon>
        <taxon>Spiralia</taxon>
        <taxon>Gnathifera</taxon>
        <taxon>Rotifera</taxon>
        <taxon>Eurotatoria</taxon>
        <taxon>Monogononta</taxon>
        <taxon>Pseudotrocha</taxon>
        <taxon>Ploima</taxon>
        <taxon>Brachionidae</taxon>
        <taxon>Brachionus</taxon>
    </lineage>
</organism>
<reference evidence="3 4" key="1">
    <citation type="journal article" date="2018" name="Sci. Rep.">
        <title>Genomic signatures of local adaptation to the degree of environmental predictability in rotifers.</title>
        <authorList>
            <person name="Franch-Gras L."/>
            <person name="Hahn C."/>
            <person name="Garcia-Roger E.M."/>
            <person name="Carmona M.J."/>
            <person name="Serra M."/>
            <person name="Gomez A."/>
        </authorList>
    </citation>
    <scope>NUCLEOTIDE SEQUENCE [LARGE SCALE GENOMIC DNA]</scope>
    <source>
        <strain evidence="3">HYR1</strain>
    </source>
</reference>
<gene>
    <name evidence="3" type="ORF">BpHYR1_042855</name>
</gene>
<sequence length="196" mass="22079">MNSKMALLLIVVLGSIHALPNNYLNSFQPSSQLTQSQPSNFFNFDWNNYQQNQNSKPSKNLFLNQAPIQPVFHQPQPVPVQFQPAPFPVPTFPHPPVQALPVLRPFQIQQPTIATSGQVIIENLLGGVPFNCLGKPSGHYRDNNFCDVFHACVHGYQRKTYTCPFVGEAQYFDQATQKCEFVRNNPTGCASKAFYH</sequence>
<evidence type="ECO:0000313" key="4">
    <source>
        <dbReference type="Proteomes" id="UP000276133"/>
    </source>
</evidence>
<dbReference type="InterPro" id="IPR036508">
    <property type="entry name" value="Chitin-bd_dom_sf"/>
</dbReference>
<feature type="domain" description="Chitin-binding type-2" evidence="2">
    <location>
        <begin position="132"/>
        <end position="186"/>
    </location>
</feature>
<feature type="chain" id="PRO_5018111774" evidence="1">
    <location>
        <begin position="19"/>
        <end position="196"/>
    </location>
</feature>
<dbReference type="Pfam" id="PF01607">
    <property type="entry name" value="CBM_14"/>
    <property type="match status" value="1"/>
</dbReference>
<dbReference type="InterPro" id="IPR002557">
    <property type="entry name" value="Chitin-bd_dom"/>
</dbReference>